<proteinExistence type="predicted"/>
<organism evidence="1 2">
    <name type="scientific">Datura stramonium</name>
    <name type="common">Jimsonweed</name>
    <name type="synonym">Common thornapple</name>
    <dbReference type="NCBI Taxonomy" id="4076"/>
    <lineage>
        <taxon>Eukaryota</taxon>
        <taxon>Viridiplantae</taxon>
        <taxon>Streptophyta</taxon>
        <taxon>Embryophyta</taxon>
        <taxon>Tracheophyta</taxon>
        <taxon>Spermatophyta</taxon>
        <taxon>Magnoliopsida</taxon>
        <taxon>eudicotyledons</taxon>
        <taxon>Gunneridae</taxon>
        <taxon>Pentapetalae</taxon>
        <taxon>asterids</taxon>
        <taxon>lamiids</taxon>
        <taxon>Solanales</taxon>
        <taxon>Solanaceae</taxon>
        <taxon>Solanoideae</taxon>
        <taxon>Datureae</taxon>
        <taxon>Datura</taxon>
    </lineage>
</organism>
<sequence>LRLRRKLYFSEPITADFPPGTGLAPEQCCTVDPAKSCSPLSAKICTFNTVMRGVYDTGPTSSQIS</sequence>
<feature type="non-terminal residue" evidence="1">
    <location>
        <position position="65"/>
    </location>
</feature>
<comment type="caution">
    <text evidence="1">The sequence shown here is derived from an EMBL/GenBank/DDBJ whole genome shotgun (WGS) entry which is preliminary data.</text>
</comment>
<evidence type="ECO:0000313" key="2">
    <source>
        <dbReference type="Proteomes" id="UP000823775"/>
    </source>
</evidence>
<accession>A0ABS8V0R5</accession>
<reference evidence="1 2" key="1">
    <citation type="journal article" date="2021" name="BMC Genomics">
        <title>Datura genome reveals duplications of psychoactive alkaloid biosynthetic genes and high mutation rate following tissue culture.</title>
        <authorList>
            <person name="Rajewski A."/>
            <person name="Carter-House D."/>
            <person name="Stajich J."/>
            <person name="Litt A."/>
        </authorList>
    </citation>
    <scope>NUCLEOTIDE SEQUENCE [LARGE SCALE GENOMIC DNA]</scope>
    <source>
        <strain evidence="1">AR-01</strain>
    </source>
</reference>
<evidence type="ECO:0000313" key="1">
    <source>
        <dbReference type="EMBL" id="MCD9639675.1"/>
    </source>
</evidence>
<feature type="non-terminal residue" evidence="1">
    <location>
        <position position="1"/>
    </location>
</feature>
<name>A0ABS8V0R5_DATST</name>
<dbReference type="EMBL" id="JACEIK010002973">
    <property type="protein sequence ID" value="MCD9639675.1"/>
    <property type="molecule type" value="Genomic_DNA"/>
</dbReference>
<dbReference type="Proteomes" id="UP000823775">
    <property type="component" value="Unassembled WGS sequence"/>
</dbReference>
<gene>
    <name evidence="1" type="ORF">HAX54_024377</name>
</gene>
<keyword evidence="2" id="KW-1185">Reference proteome</keyword>
<protein>
    <submittedName>
        <fullName evidence="1">Uncharacterized protein</fullName>
    </submittedName>
</protein>